<name>A0ABN1L8V7_9GAMM</name>
<comment type="caution">
    <text evidence="1">The sequence shown here is derived from an EMBL/GenBank/DDBJ whole genome shotgun (WGS) entry which is preliminary data.</text>
</comment>
<evidence type="ECO:0000313" key="2">
    <source>
        <dbReference type="Proteomes" id="UP001500021"/>
    </source>
</evidence>
<protein>
    <submittedName>
        <fullName evidence="1">Uncharacterized protein</fullName>
    </submittedName>
</protein>
<sequence>MKASYCGKTYQFDSFDETWRFYRQILNALKQVNNPKVIHEESRASDPVHL</sequence>
<proteinExistence type="predicted"/>
<dbReference type="RefSeq" id="WP_343817878.1">
    <property type="nucleotide sequence ID" value="NZ_BAAAFA010000008.1"/>
</dbReference>
<evidence type="ECO:0000313" key="1">
    <source>
        <dbReference type="EMBL" id="GAA0820173.1"/>
    </source>
</evidence>
<accession>A0ABN1L8V7</accession>
<gene>
    <name evidence="1" type="ORF">GCM10009111_25240</name>
</gene>
<dbReference type="EMBL" id="BAAAFA010000008">
    <property type="protein sequence ID" value="GAA0820173.1"/>
    <property type="molecule type" value="Genomic_DNA"/>
</dbReference>
<organism evidence="1 2">
    <name type="scientific">Colwellia asteriadis</name>
    <dbReference type="NCBI Taxonomy" id="517723"/>
    <lineage>
        <taxon>Bacteria</taxon>
        <taxon>Pseudomonadati</taxon>
        <taxon>Pseudomonadota</taxon>
        <taxon>Gammaproteobacteria</taxon>
        <taxon>Alteromonadales</taxon>
        <taxon>Colwelliaceae</taxon>
        <taxon>Colwellia</taxon>
    </lineage>
</organism>
<reference evidence="1 2" key="1">
    <citation type="journal article" date="2019" name="Int. J. Syst. Evol. Microbiol.">
        <title>The Global Catalogue of Microorganisms (GCM) 10K type strain sequencing project: providing services to taxonomists for standard genome sequencing and annotation.</title>
        <authorList>
            <consortium name="The Broad Institute Genomics Platform"/>
            <consortium name="The Broad Institute Genome Sequencing Center for Infectious Disease"/>
            <person name="Wu L."/>
            <person name="Ma J."/>
        </authorList>
    </citation>
    <scope>NUCLEOTIDE SEQUENCE [LARGE SCALE GENOMIC DNA]</scope>
    <source>
        <strain evidence="1 2">JCM 15608</strain>
    </source>
</reference>
<dbReference type="Proteomes" id="UP001500021">
    <property type="component" value="Unassembled WGS sequence"/>
</dbReference>
<keyword evidence="2" id="KW-1185">Reference proteome</keyword>